<protein>
    <submittedName>
        <fullName evidence="1">Uncharacterized protein</fullName>
    </submittedName>
</protein>
<accession>A0ABV5HNN4</accession>
<keyword evidence="2" id="KW-1185">Reference proteome</keyword>
<proteinExistence type="predicted"/>
<evidence type="ECO:0000313" key="1">
    <source>
        <dbReference type="EMBL" id="MFB9135734.1"/>
    </source>
</evidence>
<comment type="caution">
    <text evidence="1">The sequence shown here is derived from an EMBL/GenBank/DDBJ whole genome shotgun (WGS) entry which is preliminary data.</text>
</comment>
<dbReference type="EMBL" id="JBHMEP010000002">
    <property type="protein sequence ID" value="MFB9135734.1"/>
    <property type="molecule type" value="Genomic_DNA"/>
</dbReference>
<sequence>MTPKMKGYLDRIESKVALGNLLATSVASSQFIELFSGRMSAGKRLKAISEHDWDLFGEVMMSSHIITKNEVNKVADEARLFSSGKEAKFWGCVYDATR</sequence>
<dbReference type="RefSeq" id="WP_390193003.1">
    <property type="nucleotide sequence ID" value="NZ_JBHMEP010000002.1"/>
</dbReference>
<organism evidence="1 2">
    <name type="scientific">Vibrio olivae</name>
    <dbReference type="NCBI Taxonomy" id="1243002"/>
    <lineage>
        <taxon>Bacteria</taxon>
        <taxon>Pseudomonadati</taxon>
        <taxon>Pseudomonadota</taxon>
        <taxon>Gammaproteobacteria</taxon>
        <taxon>Vibrionales</taxon>
        <taxon>Vibrionaceae</taxon>
        <taxon>Vibrio</taxon>
    </lineage>
</organism>
<evidence type="ECO:0000313" key="2">
    <source>
        <dbReference type="Proteomes" id="UP001589645"/>
    </source>
</evidence>
<dbReference type="Proteomes" id="UP001589645">
    <property type="component" value="Unassembled WGS sequence"/>
</dbReference>
<reference evidence="1 2" key="1">
    <citation type="submission" date="2024-09" db="EMBL/GenBank/DDBJ databases">
        <authorList>
            <person name="Sun Q."/>
            <person name="Mori K."/>
        </authorList>
    </citation>
    <scope>NUCLEOTIDE SEQUENCE [LARGE SCALE GENOMIC DNA]</scope>
    <source>
        <strain evidence="1 2">CECT 8064</strain>
    </source>
</reference>
<gene>
    <name evidence="1" type="ORF">ACFFUV_12250</name>
</gene>
<name>A0ABV5HNN4_9VIBR</name>